<keyword evidence="3" id="KW-0964">Secreted</keyword>
<proteinExistence type="inferred from homology"/>
<evidence type="ECO:0000313" key="6">
    <source>
        <dbReference type="Ensembl" id="ENSCCRP00010002820.1"/>
    </source>
</evidence>
<reference evidence="6" key="2">
    <citation type="submission" date="2025-09" db="UniProtKB">
        <authorList>
            <consortium name="Ensembl"/>
        </authorList>
    </citation>
    <scope>IDENTIFICATION</scope>
</reference>
<feature type="region of interest" description="Disordered" evidence="5">
    <location>
        <begin position="31"/>
        <end position="52"/>
    </location>
</feature>
<accession>A0A8C1GBW3</accession>
<evidence type="ECO:0000256" key="3">
    <source>
        <dbReference type="ARBA" id="ARBA00022525"/>
    </source>
</evidence>
<dbReference type="PANTHER" id="PTHR10500">
    <property type="entry name" value="BETA-MICROSEMINOPROTEIN"/>
    <property type="match status" value="1"/>
</dbReference>
<evidence type="ECO:0000256" key="4">
    <source>
        <dbReference type="ARBA" id="ARBA00023157"/>
    </source>
</evidence>
<dbReference type="AlphaFoldDB" id="A0A8C1GBW3"/>
<sequence length="182" mass="20778">MTEWGSGEDEMRECRYIKLLYDRASGRTREHISRLRTPDEDRGRKQETREKGRILKDMQTNEMKVLQAVFCVVSVLQLCHHGVSSSGECYFNAKASCEHNGRVFDIGEAWVNDECFQCVCLEPFGVGCCEHGKQPVDFPPWCEAIRKPDSCTVAVVMKANHKLPCLFGGKARLWKSENDPLF</sequence>
<keyword evidence="7" id="KW-1185">Reference proteome</keyword>
<comment type="similarity">
    <text evidence="2">Belongs to the beta-microseminoprotein family.</text>
</comment>
<dbReference type="GO" id="GO:0005737">
    <property type="term" value="C:cytoplasm"/>
    <property type="evidence" value="ECO:0007669"/>
    <property type="project" value="TreeGrafter"/>
</dbReference>
<dbReference type="Proteomes" id="UP000694427">
    <property type="component" value="Unplaced"/>
</dbReference>
<dbReference type="Pfam" id="PF05825">
    <property type="entry name" value="PSP94"/>
    <property type="match status" value="1"/>
</dbReference>
<organism evidence="6 7">
    <name type="scientific">Cyprinus carpio</name>
    <name type="common">Common carp</name>
    <dbReference type="NCBI Taxonomy" id="7962"/>
    <lineage>
        <taxon>Eukaryota</taxon>
        <taxon>Metazoa</taxon>
        <taxon>Chordata</taxon>
        <taxon>Craniata</taxon>
        <taxon>Vertebrata</taxon>
        <taxon>Euteleostomi</taxon>
        <taxon>Actinopterygii</taxon>
        <taxon>Neopterygii</taxon>
        <taxon>Teleostei</taxon>
        <taxon>Ostariophysi</taxon>
        <taxon>Cypriniformes</taxon>
        <taxon>Cyprinidae</taxon>
        <taxon>Cyprininae</taxon>
        <taxon>Cyprinus</taxon>
    </lineage>
</organism>
<dbReference type="InterPro" id="IPR008735">
    <property type="entry name" value="PSP94"/>
</dbReference>
<dbReference type="PANTHER" id="PTHR10500:SF6">
    <property type="entry name" value="PROSTATE-ASSOCIATED MICROSEMINOPROTEIN"/>
    <property type="match status" value="1"/>
</dbReference>
<reference evidence="6" key="1">
    <citation type="submission" date="2025-08" db="UniProtKB">
        <authorList>
            <consortium name="Ensembl"/>
        </authorList>
    </citation>
    <scope>IDENTIFICATION</scope>
</reference>
<evidence type="ECO:0000256" key="2">
    <source>
        <dbReference type="ARBA" id="ARBA00010352"/>
    </source>
</evidence>
<dbReference type="GO" id="GO:0005615">
    <property type="term" value="C:extracellular space"/>
    <property type="evidence" value="ECO:0007669"/>
    <property type="project" value="TreeGrafter"/>
</dbReference>
<name>A0A8C1GBW3_CYPCA</name>
<dbReference type="Ensembl" id="ENSCCRT00010003055.1">
    <property type="protein sequence ID" value="ENSCCRP00010002820.1"/>
    <property type="gene ID" value="ENSCCRG00010001221.1"/>
</dbReference>
<evidence type="ECO:0000256" key="1">
    <source>
        <dbReference type="ARBA" id="ARBA00004613"/>
    </source>
</evidence>
<protein>
    <submittedName>
        <fullName evidence="6">Si:ch1073-70f20.1</fullName>
    </submittedName>
</protein>
<evidence type="ECO:0000313" key="7">
    <source>
        <dbReference type="Proteomes" id="UP000694427"/>
    </source>
</evidence>
<keyword evidence="4" id="KW-1015">Disulfide bond</keyword>
<dbReference type="Gene3D" id="2.60.40.1900">
    <property type="entry name" value="Beta-microseminoprotein (PSP94) domain"/>
    <property type="match status" value="1"/>
</dbReference>
<evidence type="ECO:0000256" key="5">
    <source>
        <dbReference type="SAM" id="MobiDB-lite"/>
    </source>
</evidence>
<comment type="subcellular location">
    <subcellularLocation>
        <location evidence="1">Secreted</location>
    </subcellularLocation>
</comment>